<keyword evidence="8" id="KW-1185">Reference proteome</keyword>
<feature type="transmembrane region" description="Helical" evidence="6">
    <location>
        <begin position="329"/>
        <end position="349"/>
    </location>
</feature>
<evidence type="ECO:0000256" key="2">
    <source>
        <dbReference type="ARBA" id="ARBA00022475"/>
    </source>
</evidence>
<protein>
    <recommendedName>
        <fullName evidence="9">Polysaccharide biosynthesis protein C-terminal domain-containing protein</fullName>
    </recommendedName>
</protein>
<dbReference type="Pfam" id="PF13440">
    <property type="entry name" value="Polysacc_synt_3"/>
    <property type="match status" value="1"/>
</dbReference>
<evidence type="ECO:0000256" key="4">
    <source>
        <dbReference type="ARBA" id="ARBA00022989"/>
    </source>
</evidence>
<feature type="transmembrane region" description="Helical" evidence="6">
    <location>
        <begin position="249"/>
        <end position="270"/>
    </location>
</feature>
<evidence type="ECO:0000256" key="6">
    <source>
        <dbReference type="SAM" id="Phobius"/>
    </source>
</evidence>
<feature type="transmembrane region" description="Helical" evidence="6">
    <location>
        <begin position="34"/>
        <end position="56"/>
    </location>
</feature>
<dbReference type="InterPro" id="IPR050833">
    <property type="entry name" value="Poly_Biosynth_Transport"/>
</dbReference>
<name>A0A067A2B7_HYDMR</name>
<feature type="transmembrane region" description="Helical" evidence="6">
    <location>
        <begin position="77"/>
        <end position="95"/>
    </location>
</feature>
<dbReference type="EMBL" id="JMIU01000001">
    <property type="protein sequence ID" value="KDN96751.1"/>
    <property type="molecule type" value="Genomic_DNA"/>
</dbReference>
<keyword evidence="3 6" id="KW-0812">Transmembrane</keyword>
<evidence type="ECO:0000256" key="1">
    <source>
        <dbReference type="ARBA" id="ARBA00004651"/>
    </source>
</evidence>
<comment type="subcellular location">
    <subcellularLocation>
        <location evidence="1">Cell membrane</location>
        <topology evidence="1">Multi-pass membrane protein</topology>
    </subcellularLocation>
</comment>
<feature type="transmembrane region" description="Helical" evidence="6">
    <location>
        <begin position="358"/>
        <end position="378"/>
    </location>
</feature>
<feature type="transmembrane region" description="Helical" evidence="6">
    <location>
        <begin position="139"/>
        <end position="161"/>
    </location>
</feature>
<dbReference type="Proteomes" id="UP000027341">
    <property type="component" value="Unassembled WGS sequence"/>
</dbReference>
<feature type="transmembrane region" description="Helical" evidence="6">
    <location>
        <begin position="291"/>
        <end position="309"/>
    </location>
</feature>
<feature type="transmembrane region" description="Helical" evidence="6">
    <location>
        <begin position="384"/>
        <end position="406"/>
    </location>
</feature>
<sequence>MSLVIFGRLAQFIVALITIKVATSLLTPSEMGKVSLILSTVAFFVLLLVNPVGMFINRRLHSWNETGKAKKYFIYHLYYLCLISLFSAVFLYWLYNSGVLDFGVQIYWLIFLTGASIVFNTINQTSIPSLNLLGYTPQFVILTVATVSSSFFFAVLLVYLYAYEAKYWVLGILAGQLVLGLFGLKILFSKLGKYESPSSHMAISRKHLVSLFSFSWPVMIAAVLGWSQFQGYRYVVEWQIGLASLGLFAAGYGVSAGLIAGFESVLTTYFQPKMYKDINSKQHNEQLVWQRYAKSVIPSALLVVGLIAILSDDLVRIFLGEKFYAAKEFVVWGALSEGARVVIGVYSLIAHIKMKTQWLIVPSVIGAVLSISLSIIFLQKFGVLGVGIALSVAGLASIVAIHVLLAKHVAASFLIFKLILPVGAFIALLWGWSMIIGDLISGYGGVEIILRTTIIGLLYIALQYLLLRDFVREAH</sequence>
<dbReference type="STRING" id="28885.EI16_10930"/>
<dbReference type="PANTHER" id="PTHR30250:SF11">
    <property type="entry name" value="O-ANTIGEN TRANSPORTER-RELATED"/>
    <property type="match status" value="1"/>
</dbReference>
<feature type="transmembrane region" description="Helical" evidence="6">
    <location>
        <begin position="208"/>
        <end position="229"/>
    </location>
</feature>
<feature type="transmembrane region" description="Helical" evidence="6">
    <location>
        <begin position="448"/>
        <end position="467"/>
    </location>
</feature>
<dbReference type="PANTHER" id="PTHR30250">
    <property type="entry name" value="PST FAMILY PREDICTED COLANIC ACID TRANSPORTER"/>
    <property type="match status" value="1"/>
</dbReference>
<dbReference type="AlphaFoldDB" id="A0A067A2B7"/>
<accession>A0A067A2B7</accession>
<organism evidence="7 8">
    <name type="scientific">Hydrogenovibrio marinus</name>
    <dbReference type="NCBI Taxonomy" id="28885"/>
    <lineage>
        <taxon>Bacteria</taxon>
        <taxon>Pseudomonadati</taxon>
        <taxon>Pseudomonadota</taxon>
        <taxon>Gammaproteobacteria</taxon>
        <taxon>Thiotrichales</taxon>
        <taxon>Piscirickettsiaceae</taxon>
        <taxon>Hydrogenovibrio</taxon>
    </lineage>
</organism>
<evidence type="ECO:0008006" key="9">
    <source>
        <dbReference type="Google" id="ProtNLM"/>
    </source>
</evidence>
<proteinExistence type="predicted"/>
<keyword evidence="4 6" id="KW-1133">Transmembrane helix</keyword>
<evidence type="ECO:0000313" key="8">
    <source>
        <dbReference type="Proteomes" id="UP000027341"/>
    </source>
</evidence>
<evidence type="ECO:0000313" key="7">
    <source>
        <dbReference type="EMBL" id="KDN96751.1"/>
    </source>
</evidence>
<keyword evidence="2" id="KW-1003">Cell membrane</keyword>
<feature type="transmembrane region" description="Helical" evidence="6">
    <location>
        <begin position="418"/>
        <end position="436"/>
    </location>
</feature>
<gene>
    <name evidence="7" type="ORF">EI16_10930</name>
</gene>
<evidence type="ECO:0000256" key="3">
    <source>
        <dbReference type="ARBA" id="ARBA00022692"/>
    </source>
</evidence>
<evidence type="ECO:0000256" key="5">
    <source>
        <dbReference type="ARBA" id="ARBA00023136"/>
    </source>
</evidence>
<dbReference type="RefSeq" id="WP_029907738.1">
    <property type="nucleotide sequence ID" value="NZ_AP020335.1"/>
</dbReference>
<feature type="transmembrane region" description="Helical" evidence="6">
    <location>
        <begin position="167"/>
        <end position="188"/>
    </location>
</feature>
<keyword evidence="5 6" id="KW-0472">Membrane</keyword>
<dbReference type="GO" id="GO:0005886">
    <property type="term" value="C:plasma membrane"/>
    <property type="evidence" value="ECO:0007669"/>
    <property type="project" value="UniProtKB-SubCell"/>
</dbReference>
<comment type="caution">
    <text evidence="7">The sequence shown here is derived from an EMBL/GenBank/DDBJ whole genome shotgun (WGS) entry which is preliminary data.</text>
</comment>
<feature type="transmembrane region" description="Helical" evidence="6">
    <location>
        <begin position="107"/>
        <end position="127"/>
    </location>
</feature>
<reference evidence="7 8" key="1">
    <citation type="submission" date="2014-04" db="EMBL/GenBank/DDBJ databases">
        <title>Draft genome sequence of Hydrogenovibrio marinus MH-110, a model organism for aerobic H2 metabolism.</title>
        <authorList>
            <person name="Cha H.J."/>
            <person name="Jo B.H."/>
            <person name="Hwang B.H."/>
        </authorList>
    </citation>
    <scope>NUCLEOTIDE SEQUENCE [LARGE SCALE GENOMIC DNA]</scope>
    <source>
        <strain evidence="7 8">MH-110</strain>
    </source>
</reference>